<reference evidence="2" key="2">
    <citation type="submission" date="2020-09" db="EMBL/GenBank/DDBJ databases">
        <authorList>
            <person name="Sun Q."/>
            <person name="Zhou Y."/>
        </authorList>
    </citation>
    <scope>NUCLEOTIDE SEQUENCE</scope>
    <source>
        <strain evidence="2">CGMCC 1.15448</strain>
    </source>
</reference>
<sequence length="145" mass="16959">MTLTANNYGQRIAFLISWVNRTSLFIVYFWFGLLKLISRSPAEALITNLHRMTIGHLMRIKCFLIVLGLAECLIGILWLVPKFTKWTMIVFFGQMITTFLPLFMMPDQTWNNFMVLSLPGQYILKNIVLVACALTIYQDYRLKRK</sequence>
<keyword evidence="1" id="KW-0472">Membrane</keyword>
<name>A0A8J2UFD9_9BACT</name>
<keyword evidence="1" id="KW-1133">Transmembrane helix</keyword>
<evidence type="ECO:0000256" key="1">
    <source>
        <dbReference type="SAM" id="Phobius"/>
    </source>
</evidence>
<evidence type="ECO:0000313" key="3">
    <source>
        <dbReference type="Proteomes" id="UP000607559"/>
    </source>
</evidence>
<evidence type="ECO:0008006" key="4">
    <source>
        <dbReference type="Google" id="ProtNLM"/>
    </source>
</evidence>
<accession>A0A8J2UFD9</accession>
<dbReference type="AlphaFoldDB" id="A0A8J2UFD9"/>
<proteinExistence type="predicted"/>
<dbReference type="EMBL" id="BMJC01000004">
    <property type="protein sequence ID" value="GGB09025.1"/>
    <property type="molecule type" value="Genomic_DNA"/>
</dbReference>
<feature type="transmembrane region" description="Helical" evidence="1">
    <location>
        <begin position="123"/>
        <end position="140"/>
    </location>
</feature>
<protein>
    <recommendedName>
        <fullName evidence="4">DUF417 family protein</fullName>
    </recommendedName>
</protein>
<evidence type="ECO:0000313" key="2">
    <source>
        <dbReference type="EMBL" id="GGB09025.1"/>
    </source>
</evidence>
<gene>
    <name evidence="2" type="ORF">GCM10011511_35700</name>
</gene>
<organism evidence="2 3">
    <name type="scientific">Puia dinghuensis</name>
    <dbReference type="NCBI Taxonomy" id="1792502"/>
    <lineage>
        <taxon>Bacteria</taxon>
        <taxon>Pseudomonadati</taxon>
        <taxon>Bacteroidota</taxon>
        <taxon>Chitinophagia</taxon>
        <taxon>Chitinophagales</taxon>
        <taxon>Chitinophagaceae</taxon>
        <taxon>Puia</taxon>
    </lineage>
</organism>
<feature type="transmembrane region" description="Helical" evidence="1">
    <location>
        <begin position="86"/>
        <end position="103"/>
    </location>
</feature>
<reference evidence="2" key="1">
    <citation type="journal article" date="2014" name="Int. J. Syst. Evol. Microbiol.">
        <title>Complete genome sequence of Corynebacterium casei LMG S-19264T (=DSM 44701T), isolated from a smear-ripened cheese.</title>
        <authorList>
            <consortium name="US DOE Joint Genome Institute (JGI-PGF)"/>
            <person name="Walter F."/>
            <person name="Albersmeier A."/>
            <person name="Kalinowski J."/>
            <person name="Ruckert C."/>
        </authorList>
    </citation>
    <scope>NUCLEOTIDE SEQUENCE</scope>
    <source>
        <strain evidence="2">CGMCC 1.15448</strain>
    </source>
</reference>
<comment type="caution">
    <text evidence="2">The sequence shown here is derived from an EMBL/GenBank/DDBJ whole genome shotgun (WGS) entry which is preliminary data.</text>
</comment>
<keyword evidence="1" id="KW-0812">Transmembrane</keyword>
<feature type="transmembrane region" description="Helical" evidence="1">
    <location>
        <begin position="12"/>
        <end position="31"/>
    </location>
</feature>
<dbReference type="RefSeq" id="WP_188934180.1">
    <property type="nucleotide sequence ID" value="NZ_BMJC01000004.1"/>
</dbReference>
<dbReference type="Proteomes" id="UP000607559">
    <property type="component" value="Unassembled WGS sequence"/>
</dbReference>
<feature type="transmembrane region" description="Helical" evidence="1">
    <location>
        <begin position="58"/>
        <end position="79"/>
    </location>
</feature>
<keyword evidence="3" id="KW-1185">Reference proteome</keyword>